<dbReference type="InterPro" id="IPR051677">
    <property type="entry name" value="AfsR-DnrI-RedD_regulator"/>
</dbReference>
<evidence type="ECO:0000259" key="5">
    <source>
        <dbReference type="SMART" id="SM00382"/>
    </source>
</evidence>
<comment type="similarity">
    <text evidence="1">Belongs to the AfsR/DnrI/RedD regulatory family.</text>
</comment>
<dbReference type="PANTHER" id="PTHR35807:SF1">
    <property type="entry name" value="TRANSCRIPTIONAL REGULATOR REDD"/>
    <property type="match status" value="1"/>
</dbReference>
<dbReference type="Pfam" id="PF03704">
    <property type="entry name" value="BTAD"/>
    <property type="match status" value="1"/>
</dbReference>
<dbReference type="Proteomes" id="UP000542742">
    <property type="component" value="Unassembled WGS sequence"/>
</dbReference>
<dbReference type="Gene3D" id="1.10.10.10">
    <property type="entry name" value="Winged helix-like DNA-binding domain superfamily/Winged helix DNA-binding domain"/>
    <property type="match status" value="1"/>
</dbReference>
<evidence type="ECO:0000256" key="4">
    <source>
        <dbReference type="ARBA" id="ARBA00023163"/>
    </source>
</evidence>
<dbReference type="SUPFAM" id="SSF48452">
    <property type="entry name" value="TPR-like"/>
    <property type="match status" value="2"/>
</dbReference>
<dbReference type="GO" id="GO:0000160">
    <property type="term" value="P:phosphorelay signal transduction system"/>
    <property type="evidence" value="ECO:0007669"/>
    <property type="project" value="InterPro"/>
</dbReference>
<dbReference type="GO" id="GO:0003677">
    <property type="term" value="F:DNA binding"/>
    <property type="evidence" value="ECO:0007669"/>
    <property type="project" value="UniProtKB-KW"/>
</dbReference>
<reference evidence="8 9" key="1">
    <citation type="submission" date="2020-08" db="EMBL/GenBank/DDBJ databases">
        <title>Sequencing the genomes of 1000 actinobacteria strains.</title>
        <authorList>
            <person name="Klenk H.-P."/>
        </authorList>
    </citation>
    <scope>NUCLEOTIDE SEQUENCE [LARGE SCALE GENOMIC DNA]</scope>
    <source>
        <strain evidence="8 9">DSM 45518</strain>
    </source>
</reference>
<name>A0A7W7CQN2_9ACTN</name>
<dbReference type="InterPro" id="IPR003593">
    <property type="entry name" value="AAA+_ATPase"/>
</dbReference>
<organism evidence="8 9">
    <name type="scientific">Paractinoplanes abujensis</name>
    <dbReference type="NCBI Taxonomy" id="882441"/>
    <lineage>
        <taxon>Bacteria</taxon>
        <taxon>Bacillati</taxon>
        <taxon>Actinomycetota</taxon>
        <taxon>Actinomycetes</taxon>
        <taxon>Micromonosporales</taxon>
        <taxon>Micromonosporaceae</taxon>
        <taxon>Paractinoplanes</taxon>
    </lineage>
</organism>
<dbReference type="CDD" id="cd15831">
    <property type="entry name" value="BTAD"/>
    <property type="match status" value="1"/>
</dbReference>
<dbReference type="InterPro" id="IPR036388">
    <property type="entry name" value="WH-like_DNA-bd_sf"/>
</dbReference>
<dbReference type="SMART" id="SM01043">
    <property type="entry name" value="BTAD"/>
    <property type="match status" value="1"/>
</dbReference>
<gene>
    <name evidence="8" type="ORF">BKA14_003026</name>
</gene>
<dbReference type="PANTHER" id="PTHR35807">
    <property type="entry name" value="TRANSCRIPTIONAL REGULATOR REDD-RELATED"/>
    <property type="match status" value="1"/>
</dbReference>
<keyword evidence="4" id="KW-0804">Transcription</keyword>
<feature type="domain" description="OmpR/PhoB-type" evidence="6">
    <location>
        <begin position="17"/>
        <end position="89"/>
    </location>
</feature>
<evidence type="ECO:0000256" key="1">
    <source>
        <dbReference type="ARBA" id="ARBA00005820"/>
    </source>
</evidence>
<dbReference type="SUPFAM" id="SSF52540">
    <property type="entry name" value="P-loop containing nucleoside triphosphate hydrolases"/>
    <property type="match status" value="1"/>
</dbReference>
<dbReference type="RefSeq" id="WP_184951555.1">
    <property type="nucleotide sequence ID" value="NZ_BOMC01000063.1"/>
</dbReference>
<dbReference type="SMART" id="SM00028">
    <property type="entry name" value="TPR"/>
    <property type="match status" value="5"/>
</dbReference>
<keyword evidence="9" id="KW-1185">Reference proteome</keyword>
<dbReference type="GO" id="GO:0006355">
    <property type="term" value="P:regulation of DNA-templated transcription"/>
    <property type="evidence" value="ECO:0007669"/>
    <property type="project" value="InterPro"/>
</dbReference>
<dbReference type="Pfam" id="PF00931">
    <property type="entry name" value="NB-ARC"/>
    <property type="match status" value="1"/>
</dbReference>
<dbReference type="InterPro" id="IPR019734">
    <property type="entry name" value="TPR_rpt"/>
</dbReference>
<dbReference type="PRINTS" id="PR00364">
    <property type="entry name" value="DISEASERSIST"/>
</dbReference>
<dbReference type="Gene3D" id="3.40.50.300">
    <property type="entry name" value="P-loop containing nucleotide triphosphate hydrolases"/>
    <property type="match status" value="1"/>
</dbReference>
<evidence type="ECO:0000256" key="3">
    <source>
        <dbReference type="ARBA" id="ARBA00023125"/>
    </source>
</evidence>
<dbReference type="EMBL" id="JACHMF010000001">
    <property type="protein sequence ID" value="MBB4692878.1"/>
    <property type="molecule type" value="Genomic_DNA"/>
</dbReference>
<dbReference type="GO" id="GO:0043531">
    <property type="term" value="F:ADP binding"/>
    <property type="evidence" value="ECO:0007669"/>
    <property type="project" value="InterPro"/>
</dbReference>
<dbReference type="InterPro" id="IPR011990">
    <property type="entry name" value="TPR-like_helical_dom_sf"/>
</dbReference>
<evidence type="ECO:0000313" key="9">
    <source>
        <dbReference type="Proteomes" id="UP000542742"/>
    </source>
</evidence>
<accession>A0A7W7CQN2</accession>
<dbReference type="SMART" id="SM00862">
    <property type="entry name" value="Trans_reg_C"/>
    <property type="match status" value="1"/>
</dbReference>
<dbReference type="InterPro" id="IPR002182">
    <property type="entry name" value="NB-ARC"/>
</dbReference>
<evidence type="ECO:0000313" key="8">
    <source>
        <dbReference type="EMBL" id="MBB4692878.1"/>
    </source>
</evidence>
<dbReference type="Pfam" id="PF13424">
    <property type="entry name" value="TPR_12"/>
    <property type="match status" value="1"/>
</dbReference>
<dbReference type="SUPFAM" id="SSF46894">
    <property type="entry name" value="C-terminal effector domain of the bipartite response regulators"/>
    <property type="match status" value="1"/>
</dbReference>
<dbReference type="AlphaFoldDB" id="A0A7W7CQN2"/>
<keyword evidence="2" id="KW-0805">Transcription regulation</keyword>
<feature type="domain" description="Bacterial transcriptional activator" evidence="7">
    <location>
        <begin position="96"/>
        <end position="241"/>
    </location>
</feature>
<keyword evidence="3 8" id="KW-0238">DNA-binding</keyword>
<dbReference type="InterPro" id="IPR016032">
    <property type="entry name" value="Sig_transdc_resp-reg_C-effctor"/>
</dbReference>
<dbReference type="InterPro" id="IPR005158">
    <property type="entry name" value="BTAD"/>
</dbReference>
<dbReference type="InterPro" id="IPR001867">
    <property type="entry name" value="OmpR/PhoB-type_DNA-bd"/>
</dbReference>
<protein>
    <submittedName>
        <fullName evidence="8">DNA-binding SARP family transcriptional activator/tetratricopeptide (TPR) repeat protein</fullName>
    </submittedName>
</protein>
<sequence length="893" mass="94786">MAVDFALLGPVRVRVDGQSLPVPPGRLPTVLAALLLGRGPVPAERLMGALWDEPPASAPSNLRTYVAQLRRLLGPHGDRLTRSGDGYTLRIEPDELDLRSWEQSLAAAQQASDRGRPAETADLLAAGLALWTGAAAEGVPRRGATGRGLHLLDEARRAAVERHAHACIDAGRPAEAVAGLRALVADQPARETAWHYLVLALARDGDRTGALVAWSGARRALIAELGVEPGPQLRDLQARLLRGPGREPRGAAAVRTLPPDPEIVGRDELLSEVTGAVAGTGATVALHGPAGAGKSALAVRAAWALAAAHPDGQLHLDMCGSSPGLTPTTVGDALATLLQALGVTAAGSQAEQLTALGAALHGKRVVVVLDNVADAAQVRRLLTALAGATVLITSRAVLSTLDGTRQVAVGELGPAAAVALLARLSGPERVAAADDDARRLAELCGHLPLALRIVGARLAARPDWPLAAMVTRLADERHRLDELAAGDLAVRAGLSLTCGALRQLSGGAAALHLFDAWGAVGAPVLSPALARAICGSDAREARAALDRLAEVRLIEPATEDRYRIHDLVRIFAMERAAEHPSDALHRARCYYLGTARRARDLLRVNHHRMPDDFAEKTPTVELADDRAALAWFESERVNLRDLIRRCARENTRDGDLFAARLVVELYPFLPMRGHYTDWLDLAEAALVCARRLASPPDETAVLIQLAGARSRAGRHPEAIAALRTALTVADDSLVALVLDHLAVALTNGGHLREAQECFRRCVGLHRANGRRSSLGITLNNLADLHRQLGEHEDALGHLFESLALRRELGDRLGEAVTTLSIGQVYAEDGRAGEAITWLTDALALARSTGNTESEWRALTVRARLYRQAGRLDAAHADETAAARLSEAVDGDPR</sequence>
<evidence type="ECO:0000256" key="2">
    <source>
        <dbReference type="ARBA" id="ARBA00023015"/>
    </source>
</evidence>
<dbReference type="Gene3D" id="1.25.40.10">
    <property type="entry name" value="Tetratricopeptide repeat domain"/>
    <property type="match status" value="2"/>
</dbReference>
<comment type="caution">
    <text evidence="8">The sequence shown here is derived from an EMBL/GenBank/DDBJ whole genome shotgun (WGS) entry which is preliminary data.</text>
</comment>
<feature type="domain" description="AAA+ ATPase" evidence="5">
    <location>
        <begin position="280"/>
        <end position="431"/>
    </location>
</feature>
<evidence type="ECO:0000259" key="6">
    <source>
        <dbReference type="SMART" id="SM00862"/>
    </source>
</evidence>
<proteinExistence type="inferred from homology"/>
<evidence type="ECO:0000259" key="7">
    <source>
        <dbReference type="SMART" id="SM01043"/>
    </source>
</evidence>
<dbReference type="InterPro" id="IPR027417">
    <property type="entry name" value="P-loop_NTPase"/>
</dbReference>
<dbReference type="SMART" id="SM00382">
    <property type="entry name" value="AAA"/>
    <property type="match status" value="1"/>
</dbReference>